<sequence length="2308" mass="256815">MVIFLKQAAPLHQRLMSAANLNFDASYHDLESIESIESSTYMDIFHTGPVAPPSIGSYYASSEPRAKLLMRSEPAEAPSVRTSSHFAQHTISYERTSAVISSSMTALHTLIAKFAGRVVYHLSASNWAVVFTRIKNNIYKLAGTNETDMDVMDVRLMTHCWLDRARLVQLLQELQSLFVNMKQEAQIAIAGPLRTAIWNWIENHQEEFNDALLHHRRLEGAPERVFDSLYRLVDVSDKAAIWPVLTVLMCISSDRIKAEYQMNSMGVPRGPHGRKDRSFAELLTRTLINPGKSSEVPVICALDVCRAASRIQPSEGDGELPLQSMATDVAHEIKMILAKWDGTQKPFWECPEEIDVALVADALVTVFRFLAEDESLPLFKQCLQPEMSDAVKISALKACITLITESTRISWQKPLDNLKSSIMQRLYGVFHSSITRRAEFDSGILKKANFRPKAKRYTTETLPDRELALHATLALWRSDVHWFLDGLNMANEPYWIAQTLEQWAAPADSSVRLAIARTIRYIQEGLRSTPLGSDVWQAGSAWVMHCGFSASCLGETHDPAALAAIIPARYLPDQLRVLRDPADLLSDFLTDLINLLLAESGQARDVAREALSTEAHPRLYPRILKQLEHVMLTVTAHDSVEWEQLAIFLDQFTAIVKVIVENVQSGEDMRGIDITSTLLTVASYISRFNDTASYRLKVKFCSLCDSFLDQSESFSVRRDNGTRIGIADCIIEWAQEPSVLNDSDLVRAQREINAATLRTAVKLFERLELQLTDEEGQVGEDSSHTVSRLFMRYSSFLFKTFTRTENGLPDDGMSEQTTFSQTRAGGKDGDIREMIINGLASLISANPEYGIKHCLPMTFDADPALRVVFAHVFARVVSKGLKFDPQEAQPPANKQSRLCELIKGSDSALALAICEVCPRGTVDQIINVLLNMFNTRSSLMNLLKAMIDREISRTDSEAALFRSNSTCTRFLSAFARIYGYGYLRDLIVPLIKTMTSLPPGHGYDLDPAKAPNQDFLQNQKDLEFVASSFLEIIAASVPAFPSMFREICAHIGQAVNKVWPEAKFSALGAFIFLRFISPAIVNPALVDVDAPSDPIMRRGLMNIAKIVQNLANNIFFGKEAHMLPLNDFLSANIVNVTRFLSEINKYTPPQEEEQDEWLDTAYDDTDTVVLHRFFDKHADKVGKELLSAASKASETEIDEEKATGTGKRSWNAICNALVETTQASLIPNMSPFTSSEHPEYLDLMSRFSHRDTSPVHHLFVPAVTPQDQPAVFVLSVAKVQVEILDLELLLFYIFKTISAPLYEKRNFEVIFDWTGFPPSAQIPMHWLKFVYEILPSNIRARFRTSRTLIPNAMALRYMRRLYNLTNGASMASSHTLHTSLVELLRCYSGDISLPSLSYVAEQESEPGDDFDEIFMRNNHSMRVPVILRVAQSHLRITTMKATAISNSMSCRATEIIPLADISDIYNVATGHDANEFIIRKIRHGTTLYFTSSTRDSVVKAIRSAKGSMRNVQIPVFERFSRLSNVIATLLHIGMVNIGSDNEELRVASYDLLCSVCTYLDFEGKPVVPTKSIFVPGRAGPFVIQLSEKLASFSPQLTLDFIAEVAAGMEKTSVSQRIACLQYLSPWIKNLSHFTNPTDHLYEQSGAKFRDCVRILIDLTLADQEIHAVVQKCIWTEVGKLDSESVNTILDELMRAAVDGGIGSQRCELVADTMASLTSINVRGRIGSRLRKVMGKTSSKPSKSLPENVHWNEIACLTRLCLVANYLPKNAAHVHLFIAEGAHYVSLVAGTGQILVRTSVYGLVVNVLHSIYISKSTSDSVSPEIQALLEDCASPEVLKLFGLARPTSTSDYVAYDPPNDKQQLDSLEKLGNLLVRMMNCISPSQALLNVWRARWMSLVTSSAFQTCPAIQTRAFITLGILATSDVDDDLLYQMLVAFKTALEDYDDSDTTAVVSMLRCICKVAPSLPPKSRYLPQLFWLAVALIQSSNVAVYIEAIQLMRATLDTMAQQGAFKERGVAPTLLDGRQHLEEFACQIDQILGLSFDSSFSFSLSAVIFKGVRHQNLKEYAEGALRSLLRVTVQSCSDHSHTEDSAGSPICADLLGFFIALLPLSTTSGAFRKLLQEANMDVSWMSEEIIPVEDDDLISRVPFALLGITDGASALYVTSFISAILTTAQGDDTETEILFTILSDIANGYPEVISTTFESLQDQIKDTFATASNPNTLSAVSNVFRVAMQDSRRTINVRGSTSTLSTVEEANGYGLVRSHYNALDELGMQGLTNGYQFMAAGRPQSITITQWIAQLVMKIIE</sequence>
<dbReference type="Proteomes" id="UP000309038">
    <property type="component" value="Unassembled WGS sequence"/>
</dbReference>
<dbReference type="SMART" id="SM00323">
    <property type="entry name" value="RasGAP"/>
    <property type="match status" value="1"/>
</dbReference>
<organism evidence="4 5">
    <name type="scientific">Hermanssonia centrifuga</name>
    <dbReference type="NCBI Taxonomy" id="98765"/>
    <lineage>
        <taxon>Eukaryota</taxon>
        <taxon>Fungi</taxon>
        <taxon>Dikarya</taxon>
        <taxon>Basidiomycota</taxon>
        <taxon>Agaricomycotina</taxon>
        <taxon>Agaricomycetes</taxon>
        <taxon>Polyporales</taxon>
        <taxon>Meruliaceae</taxon>
        <taxon>Hermanssonia</taxon>
    </lineage>
</organism>
<keyword evidence="1" id="KW-0343">GTPase activation</keyword>
<dbReference type="PANTHER" id="PTHR10194:SF142">
    <property type="entry name" value="NEUROFIBROMIN"/>
    <property type="match status" value="1"/>
</dbReference>
<dbReference type="InterPro" id="IPR008936">
    <property type="entry name" value="Rho_GTPase_activation_prot"/>
</dbReference>
<protein>
    <recommendedName>
        <fullName evidence="3">Ras-GAP domain-containing protein</fullName>
    </recommendedName>
</protein>
<feature type="domain" description="Ras-GAP" evidence="3">
    <location>
        <begin position="921"/>
        <end position="1112"/>
    </location>
</feature>
<dbReference type="InterPro" id="IPR039360">
    <property type="entry name" value="Ras_GTPase"/>
</dbReference>
<evidence type="ECO:0000313" key="4">
    <source>
        <dbReference type="EMBL" id="THG97481.1"/>
    </source>
</evidence>
<dbReference type="EMBL" id="SGPJ01000165">
    <property type="protein sequence ID" value="THG97481.1"/>
    <property type="molecule type" value="Genomic_DNA"/>
</dbReference>
<reference evidence="4 5" key="1">
    <citation type="submission" date="2019-02" db="EMBL/GenBank/DDBJ databases">
        <title>Genome sequencing of the rare red list fungi Phlebia centrifuga.</title>
        <authorList>
            <person name="Buettner E."/>
            <person name="Kellner H."/>
        </authorList>
    </citation>
    <scope>NUCLEOTIDE SEQUENCE [LARGE SCALE GENOMIC DNA]</scope>
    <source>
        <strain evidence="4 5">DSM 108282</strain>
    </source>
</reference>
<dbReference type="Pfam" id="PF13716">
    <property type="entry name" value="CRAL_TRIO_2"/>
    <property type="match status" value="1"/>
</dbReference>
<dbReference type="InterPro" id="IPR023152">
    <property type="entry name" value="RasGAP_CS"/>
</dbReference>
<dbReference type="InterPro" id="IPR001936">
    <property type="entry name" value="RasGAP_dom"/>
</dbReference>
<keyword evidence="5" id="KW-1185">Reference proteome</keyword>
<evidence type="ECO:0000256" key="1">
    <source>
        <dbReference type="ARBA" id="ARBA00022468"/>
    </source>
</evidence>
<dbReference type="Gene3D" id="1.10.506.10">
    <property type="entry name" value="GTPase Activation - p120gap, domain 1"/>
    <property type="match status" value="2"/>
</dbReference>
<keyword evidence="2" id="KW-0597">Phosphoprotein</keyword>
<comment type="caution">
    <text evidence="4">The sequence shown here is derived from an EMBL/GenBank/DDBJ whole genome shotgun (WGS) entry which is preliminary data.</text>
</comment>
<dbReference type="Gene3D" id="3.40.525.10">
    <property type="entry name" value="CRAL-TRIO lipid binding domain"/>
    <property type="match status" value="1"/>
</dbReference>
<evidence type="ECO:0000256" key="2">
    <source>
        <dbReference type="ARBA" id="ARBA00022553"/>
    </source>
</evidence>
<dbReference type="SUPFAM" id="SSF48371">
    <property type="entry name" value="ARM repeat"/>
    <property type="match status" value="1"/>
</dbReference>
<dbReference type="InterPro" id="IPR016024">
    <property type="entry name" value="ARM-type_fold"/>
</dbReference>
<dbReference type="PROSITE" id="PS50018">
    <property type="entry name" value="RAS_GTPASE_ACTIV_2"/>
    <property type="match status" value="1"/>
</dbReference>
<dbReference type="InterPro" id="IPR001251">
    <property type="entry name" value="CRAL-TRIO_dom"/>
</dbReference>
<dbReference type="InterPro" id="IPR036865">
    <property type="entry name" value="CRAL-TRIO_dom_sf"/>
</dbReference>
<dbReference type="PROSITE" id="PS00509">
    <property type="entry name" value="RAS_GTPASE_ACTIV_1"/>
    <property type="match status" value="1"/>
</dbReference>
<proteinExistence type="predicted"/>
<dbReference type="PANTHER" id="PTHR10194">
    <property type="entry name" value="RAS GTPASE-ACTIVATING PROTEINS"/>
    <property type="match status" value="1"/>
</dbReference>
<dbReference type="GO" id="GO:0005096">
    <property type="term" value="F:GTPase activator activity"/>
    <property type="evidence" value="ECO:0007669"/>
    <property type="project" value="UniProtKB-KW"/>
</dbReference>
<accession>A0A4S4KGW6</accession>
<evidence type="ECO:0000313" key="5">
    <source>
        <dbReference type="Proteomes" id="UP000309038"/>
    </source>
</evidence>
<dbReference type="Gene3D" id="2.30.29.30">
    <property type="entry name" value="Pleckstrin-homology domain (PH domain)/Phosphotyrosine-binding domain (PTB)"/>
    <property type="match status" value="1"/>
</dbReference>
<dbReference type="Pfam" id="PF00616">
    <property type="entry name" value="RasGAP"/>
    <property type="match status" value="1"/>
</dbReference>
<dbReference type="SUPFAM" id="SSF48350">
    <property type="entry name" value="GTPase activation domain, GAP"/>
    <property type="match status" value="1"/>
</dbReference>
<gene>
    <name evidence="4" type="ORF">EW026_g4523</name>
</gene>
<dbReference type="InterPro" id="IPR011993">
    <property type="entry name" value="PH-like_dom_sf"/>
</dbReference>
<name>A0A4S4KGW6_9APHY</name>
<evidence type="ECO:0000259" key="3">
    <source>
        <dbReference type="PROSITE" id="PS50018"/>
    </source>
</evidence>